<dbReference type="Proteomes" id="UP000177905">
    <property type="component" value="Unassembled WGS sequence"/>
</dbReference>
<sequence>MKITGHNVYHLSGCTSTAISLIARAAFQVVKHIREKQYAAIIISGKSRIISRVLLEAAWRKVYPSLKMPKIFGFNNRGNQLLYKDLDVLEDYEQRMGMIEEFILAEFPDLNFFRDKKVCFVDDFINSGVKGGGLSLAFESLGFKSFEFAFFVGNHNLNYYPSWFSKISYIAVSEHEVYKEIEKRADSMELFVRPDADSIEVYERRVYQGRPDLERKFQIFLGLLVKEIKSTQTTAI</sequence>
<dbReference type="AlphaFoldDB" id="A0A1F4S831"/>
<protein>
    <submittedName>
        <fullName evidence="1">Uncharacterized protein</fullName>
    </submittedName>
</protein>
<accession>A0A1F4S831</accession>
<gene>
    <name evidence="1" type="ORF">A2290_06690</name>
</gene>
<dbReference type="EMBL" id="MEUA01000006">
    <property type="protein sequence ID" value="OGC16582.1"/>
    <property type="molecule type" value="Genomic_DNA"/>
</dbReference>
<comment type="caution">
    <text evidence="1">The sequence shown here is derived from an EMBL/GenBank/DDBJ whole genome shotgun (WGS) entry which is preliminary data.</text>
</comment>
<proteinExistence type="predicted"/>
<reference evidence="1 2" key="1">
    <citation type="journal article" date="2016" name="Nat. Commun.">
        <title>Thousands of microbial genomes shed light on interconnected biogeochemical processes in an aquifer system.</title>
        <authorList>
            <person name="Anantharaman K."/>
            <person name="Brown C.T."/>
            <person name="Hug L.A."/>
            <person name="Sharon I."/>
            <person name="Castelle C.J."/>
            <person name="Probst A.J."/>
            <person name="Thomas B.C."/>
            <person name="Singh A."/>
            <person name="Wilkins M.J."/>
            <person name="Karaoz U."/>
            <person name="Brodie E.L."/>
            <person name="Williams K.H."/>
            <person name="Hubbard S.S."/>
            <person name="Banfield J.F."/>
        </authorList>
    </citation>
    <scope>NUCLEOTIDE SEQUENCE [LARGE SCALE GENOMIC DNA]</scope>
</reference>
<evidence type="ECO:0000313" key="2">
    <source>
        <dbReference type="Proteomes" id="UP000177905"/>
    </source>
</evidence>
<name>A0A1F4S831_UNCSA</name>
<evidence type="ECO:0000313" key="1">
    <source>
        <dbReference type="EMBL" id="OGC16582.1"/>
    </source>
</evidence>
<organism evidence="1 2">
    <name type="scientific">candidate division WOR-1 bacterium RIFOXYB2_FULL_36_35</name>
    <dbReference type="NCBI Taxonomy" id="1802578"/>
    <lineage>
        <taxon>Bacteria</taxon>
        <taxon>Bacillati</taxon>
        <taxon>Saganbacteria</taxon>
    </lineage>
</organism>